<reference evidence="8" key="1">
    <citation type="submission" date="2013-07" db="EMBL/GenBank/DDBJ databases">
        <title>The Genome Sequence of Cryptococcus dejecticola CBS10117.</title>
        <authorList>
            <consortium name="The Broad Institute Genome Sequencing Platform"/>
            <person name="Cuomo C."/>
            <person name="Litvintseva A."/>
            <person name="Chen Y."/>
            <person name="Heitman J."/>
            <person name="Sun S."/>
            <person name="Springer D."/>
            <person name="Dromer F."/>
            <person name="Young S.K."/>
            <person name="Zeng Q."/>
            <person name="Gargeya S."/>
            <person name="Fitzgerald M."/>
            <person name="Abouelleil A."/>
            <person name="Alvarado L."/>
            <person name="Berlin A.M."/>
            <person name="Chapman S.B."/>
            <person name="Dewar J."/>
            <person name="Goldberg J."/>
            <person name="Griggs A."/>
            <person name="Gujja S."/>
            <person name="Hansen M."/>
            <person name="Howarth C."/>
            <person name="Imamovic A."/>
            <person name="Larimer J."/>
            <person name="McCowan C."/>
            <person name="Murphy C."/>
            <person name="Pearson M."/>
            <person name="Priest M."/>
            <person name="Roberts A."/>
            <person name="Saif S."/>
            <person name="Shea T."/>
            <person name="Sykes S."/>
            <person name="Wortman J."/>
            <person name="Nusbaum C."/>
            <person name="Birren B."/>
        </authorList>
    </citation>
    <scope>NUCLEOTIDE SEQUENCE [LARGE SCALE GENOMIC DNA]</scope>
    <source>
        <strain evidence="8">CBS 10117</strain>
    </source>
</reference>
<comment type="similarity">
    <text evidence="2">Belongs to the MSOX/MTOX family.</text>
</comment>
<dbReference type="Proteomes" id="UP000078595">
    <property type="component" value="Chromosome 5"/>
</dbReference>
<keyword evidence="6" id="KW-1133">Transmembrane helix</keyword>
<comment type="cofactor">
    <cofactor evidence="1">
        <name>FAD</name>
        <dbReference type="ChEBI" id="CHEBI:57692"/>
    </cofactor>
</comment>
<dbReference type="EMBL" id="KI894031">
    <property type="protein sequence ID" value="OBR85110.1"/>
    <property type="molecule type" value="Genomic_DNA"/>
</dbReference>
<keyword evidence="6" id="KW-0472">Membrane</keyword>
<dbReference type="GO" id="GO:0004657">
    <property type="term" value="F:proline dehydrogenase activity"/>
    <property type="evidence" value="ECO:0007669"/>
    <property type="project" value="TreeGrafter"/>
</dbReference>
<dbReference type="InterPro" id="IPR036188">
    <property type="entry name" value="FAD/NAD-bd_sf"/>
</dbReference>
<keyword evidence="6" id="KW-0812">Transmembrane</keyword>
<evidence type="ECO:0000313" key="10">
    <source>
        <dbReference type="Proteomes" id="UP000078595"/>
    </source>
</evidence>
<organism evidence="8">
    <name type="scientific">Kwoniella dejecticola CBS 10117</name>
    <dbReference type="NCBI Taxonomy" id="1296121"/>
    <lineage>
        <taxon>Eukaryota</taxon>
        <taxon>Fungi</taxon>
        <taxon>Dikarya</taxon>
        <taxon>Basidiomycota</taxon>
        <taxon>Agaricomycotina</taxon>
        <taxon>Tremellomycetes</taxon>
        <taxon>Tremellales</taxon>
        <taxon>Cryptococcaceae</taxon>
        <taxon>Kwoniella</taxon>
    </lineage>
</organism>
<protein>
    <submittedName>
        <fullName evidence="8">Sarcosine oxidase</fullName>
    </submittedName>
</protein>
<dbReference type="RefSeq" id="XP_018262952.1">
    <property type="nucleotide sequence ID" value="XM_018407741.1"/>
</dbReference>
<keyword evidence="4" id="KW-0274">FAD</keyword>
<dbReference type="KEGG" id="kdj:28968140"/>
<dbReference type="GO" id="GO:0008115">
    <property type="term" value="F:sarcosine oxidase activity"/>
    <property type="evidence" value="ECO:0007669"/>
    <property type="project" value="TreeGrafter"/>
</dbReference>
<evidence type="ECO:0000256" key="4">
    <source>
        <dbReference type="ARBA" id="ARBA00022827"/>
    </source>
</evidence>
<evidence type="ECO:0000313" key="9">
    <source>
        <dbReference type="EMBL" id="WWC61995.1"/>
    </source>
</evidence>
<gene>
    <name evidence="8" type="ORF">I303_04441</name>
    <name evidence="9" type="ORF">I303_104582</name>
</gene>
<dbReference type="OrthoDB" id="2219495at2759"/>
<evidence type="ECO:0000256" key="1">
    <source>
        <dbReference type="ARBA" id="ARBA00001974"/>
    </source>
</evidence>
<dbReference type="InterPro" id="IPR006076">
    <property type="entry name" value="FAD-dep_OxRdtase"/>
</dbReference>
<sequence length="461" mass="49717">MSQSKTNVVIVGAGIYGMSTALWMLKSGKYNVTILDKCGILPAPDAASTDLNKIIRSADYADPSLAALGLEAIDDHWRNPEWENTYHESGVMVLSGAGEKAGQEFVSKAYSNCKNLGIDVTLVNGSSDVKNIIKKKVARGVPLGEFGGREGYFNPIGGWAESGRALEVGLKKVRQLGGTIRSGAEVQGLLRNGRKVTGVEIKGGEQVKGDLVIVAAGAWTPALCAQPGFSVRLPDVVATGQSVGVIQLTPEEHKKYANIPVVFNLDNGWYNFPPNAEGLMKLAIHGAGVLCPGDNGVSVPRTKLTPGGESGAIPLTSLKGLRAGLREVYPELAKKDFLTTRLCWYCDTITGDWLIDYHPDYDNLVIASGDSGHAFKFTPVIGREILKVVEKNPSPEYSEKWSFDYVEKLLKRESKKELSDVDVEDPELAKGGADVRAGQRKVLDVNDLVRPQDLLAKQAKL</sequence>
<accession>A0A1A6A4X2</accession>
<evidence type="ECO:0000256" key="2">
    <source>
        <dbReference type="ARBA" id="ARBA00010989"/>
    </source>
</evidence>
<keyword evidence="5" id="KW-0560">Oxidoreductase</keyword>
<evidence type="ECO:0000256" key="5">
    <source>
        <dbReference type="ARBA" id="ARBA00023002"/>
    </source>
</evidence>
<dbReference type="Gene3D" id="3.50.50.60">
    <property type="entry name" value="FAD/NAD(P)-binding domain"/>
    <property type="match status" value="1"/>
</dbReference>
<keyword evidence="10" id="KW-1185">Reference proteome</keyword>
<dbReference type="PANTHER" id="PTHR10961">
    <property type="entry name" value="PEROXISOMAL SARCOSINE OXIDASE"/>
    <property type="match status" value="1"/>
</dbReference>
<dbReference type="InterPro" id="IPR045170">
    <property type="entry name" value="MTOX"/>
</dbReference>
<dbReference type="EMBL" id="CP144534">
    <property type="protein sequence ID" value="WWC61995.1"/>
    <property type="molecule type" value="Genomic_DNA"/>
</dbReference>
<dbReference type="GO" id="GO:0050660">
    <property type="term" value="F:flavin adenine dinucleotide binding"/>
    <property type="evidence" value="ECO:0007669"/>
    <property type="project" value="InterPro"/>
</dbReference>
<dbReference type="SUPFAM" id="SSF54373">
    <property type="entry name" value="FAD-linked reductases, C-terminal domain"/>
    <property type="match status" value="1"/>
</dbReference>
<dbReference type="VEuPathDB" id="FungiDB:I303_04441"/>
<keyword evidence="3" id="KW-0285">Flavoprotein</keyword>
<dbReference type="SUPFAM" id="SSF51905">
    <property type="entry name" value="FAD/NAD(P)-binding domain"/>
    <property type="match status" value="1"/>
</dbReference>
<reference evidence="9" key="2">
    <citation type="submission" date="2013-07" db="EMBL/GenBank/DDBJ databases">
        <authorList>
            <consortium name="The Broad Institute Genome Sequencing Platform"/>
            <person name="Cuomo C."/>
            <person name="Litvintseva A."/>
            <person name="Chen Y."/>
            <person name="Heitman J."/>
            <person name="Sun S."/>
            <person name="Springer D."/>
            <person name="Dromer F."/>
            <person name="Young S.K."/>
            <person name="Zeng Q."/>
            <person name="Gargeya S."/>
            <person name="Fitzgerald M."/>
            <person name="Abouelleil A."/>
            <person name="Alvarado L."/>
            <person name="Berlin A.M."/>
            <person name="Chapman S.B."/>
            <person name="Dewar J."/>
            <person name="Goldberg J."/>
            <person name="Griggs A."/>
            <person name="Gujja S."/>
            <person name="Hansen M."/>
            <person name="Howarth C."/>
            <person name="Imamovic A."/>
            <person name="Larimer J."/>
            <person name="McCowan C."/>
            <person name="Murphy C."/>
            <person name="Pearson M."/>
            <person name="Priest M."/>
            <person name="Roberts A."/>
            <person name="Saif S."/>
            <person name="Shea T."/>
            <person name="Sykes S."/>
            <person name="Wortman J."/>
            <person name="Nusbaum C."/>
            <person name="Birren B."/>
        </authorList>
    </citation>
    <scope>NUCLEOTIDE SEQUENCE</scope>
    <source>
        <strain evidence="9">CBS 10117</strain>
    </source>
</reference>
<name>A0A1A6A4X2_9TREE</name>
<evidence type="ECO:0000256" key="6">
    <source>
        <dbReference type="SAM" id="Phobius"/>
    </source>
</evidence>
<feature type="transmembrane region" description="Helical" evidence="6">
    <location>
        <begin position="7"/>
        <end position="25"/>
    </location>
</feature>
<dbReference type="AlphaFoldDB" id="A0A1A6A4X2"/>
<dbReference type="Pfam" id="PF01266">
    <property type="entry name" value="DAO"/>
    <property type="match status" value="1"/>
</dbReference>
<dbReference type="Gene3D" id="3.30.9.10">
    <property type="entry name" value="D-Amino Acid Oxidase, subunit A, domain 2"/>
    <property type="match status" value="1"/>
</dbReference>
<proteinExistence type="inferred from homology"/>
<dbReference type="STRING" id="1296121.A0A1A6A4X2"/>
<dbReference type="GO" id="GO:0050031">
    <property type="term" value="F:L-pipecolate oxidase activity"/>
    <property type="evidence" value="ECO:0007669"/>
    <property type="project" value="TreeGrafter"/>
</dbReference>
<reference evidence="9" key="3">
    <citation type="submission" date="2024-02" db="EMBL/GenBank/DDBJ databases">
        <title>Comparative genomics of Cryptococcus and Kwoniella reveals pathogenesis evolution and contrasting modes of karyotype evolution via chromosome fusion or intercentromeric recombination.</title>
        <authorList>
            <person name="Coelho M.A."/>
            <person name="David-Palma M."/>
            <person name="Shea T."/>
            <person name="Bowers K."/>
            <person name="McGinley-Smith S."/>
            <person name="Mohammad A.W."/>
            <person name="Gnirke A."/>
            <person name="Yurkov A.M."/>
            <person name="Nowrousian M."/>
            <person name="Sun S."/>
            <person name="Cuomo C.A."/>
            <person name="Heitman J."/>
        </authorList>
    </citation>
    <scope>NUCLEOTIDE SEQUENCE</scope>
    <source>
        <strain evidence="9">CBS 10117</strain>
    </source>
</reference>
<evidence type="ECO:0000256" key="3">
    <source>
        <dbReference type="ARBA" id="ARBA00022630"/>
    </source>
</evidence>
<evidence type="ECO:0000259" key="7">
    <source>
        <dbReference type="Pfam" id="PF01266"/>
    </source>
</evidence>
<dbReference type="GeneID" id="28968140"/>
<feature type="domain" description="FAD dependent oxidoreductase" evidence="7">
    <location>
        <begin position="8"/>
        <end position="385"/>
    </location>
</feature>
<evidence type="ECO:0000313" key="8">
    <source>
        <dbReference type="EMBL" id="OBR85110.1"/>
    </source>
</evidence>
<dbReference type="PANTHER" id="PTHR10961:SF46">
    <property type="entry name" value="PEROXISOMAL SARCOSINE OXIDASE"/>
    <property type="match status" value="1"/>
</dbReference>